<dbReference type="GO" id="GO:0000105">
    <property type="term" value="P:L-histidine biosynthetic process"/>
    <property type="evidence" value="ECO:0007669"/>
    <property type="project" value="UniProtKB-UniRule"/>
</dbReference>
<comment type="subunit">
    <text evidence="2 7">Homodimer.</text>
</comment>
<comment type="pathway">
    <text evidence="7">Amino-acid biosynthesis; L-histidine biosynthesis; L-histidine from 5-phospho-alpha-D-ribose 1-diphosphate: step 7/9.</text>
</comment>
<dbReference type="SUPFAM" id="SSF53383">
    <property type="entry name" value="PLP-dependent transferases"/>
    <property type="match status" value="1"/>
</dbReference>
<evidence type="ECO:0000256" key="4">
    <source>
        <dbReference type="ARBA" id="ARBA00022679"/>
    </source>
</evidence>
<feature type="modified residue" description="N6-(pyridoxal phosphate)lysine" evidence="7">
    <location>
        <position position="224"/>
    </location>
</feature>
<keyword evidence="10" id="KW-1185">Reference proteome</keyword>
<proteinExistence type="inferred from homology"/>
<evidence type="ECO:0000256" key="3">
    <source>
        <dbReference type="ARBA" id="ARBA00022576"/>
    </source>
</evidence>
<dbReference type="UniPathway" id="UPA00031">
    <property type="reaction ID" value="UER00012"/>
</dbReference>
<dbReference type="Gene3D" id="3.40.640.10">
    <property type="entry name" value="Type I PLP-dependent aspartate aminotransferase-like (Major domain)"/>
    <property type="match status" value="1"/>
</dbReference>
<comment type="cofactor">
    <cofactor evidence="1 7">
        <name>pyridoxal 5'-phosphate</name>
        <dbReference type="ChEBI" id="CHEBI:597326"/>
    </cofactor>
</comment>
<protein>
    <recommendedName>
        <fullName evidence="7">Histidinol-phosphate aminotransferase</fullName>
        <ecNumber evidence="7">2.6.1.9</ecNumber>
    </recommendedName>
    <alternativeName>
        <fullName evidence="7">Imidazole acetol-phosphate transaminase</fullName>
    </alternativeName>
</protein>
<dbReference type="EC" id="2.6.1.9" evidence="7"/>
<reference evidence="9" key="1">
    <citation type="submission" date="2015-02" db="EMBL/GenBank/DDBJ databases">
        <title>Genome Assembly of Bacillaceae bacterium MTCC 8252.</title>
        <authorList>
            <person name="Verma A."/>
            <person name="Khatri I."/>
            <person name="Mual P."/>
            <person name="Subramanian S."/>
            <person name="Krishnamurthi S."/>
        </authorList>
    </citation>
    <scope>NUCLEOTIDE SEQUENCE [LARGE SCALE GENOMIC DNA]</scope>
    <source>
        <strain evidence="9">MTCC 8252</strain>
    </source>
</reference>
<keyword evidence="5 7" id="KW-0663">Pyridoxal phosphate</keyword>
<dbReference type="Gene3D" id="3.90.1150.10">
    <property type="entry name" value="Aspartate Aminotransferase, domain 1"/>
    <property type="match status" value="1"/>
</dbReference>
<dbReference type="PANTHER" id="PTHR43643:SF3">
    <property type="entry name" value="HISTIDINOL-PHOSPHATE AMINOTRANSFERASE"/>
    <property type="match status" value="1"/>
</dbReference>
<keyword evidence="3 7" id="KW-0032">Aminotransferase</keyword>
<dbReference type="InterPro" id="IPR015422">
    <property type="entry name" value="PyrdxlP-dep_Trfase_small"/>
</dbReference>
<evidence type="ECO:0000259" key="8">
    <source>
        <dbReference type="Pfam" id="PF00155"/>
    </source>
</evidence>
<evidence type="ECO:0000256" key="5">
    <source>
        <dbReference type="ARBA" id="ARBA00022898"/>
    </source>
</evidence>
<dbReference type="InterPro" id="IPR050106">
    <property type="entry name" value="HistidinolP_aminotransfase"/>
</dbReference>
<dbReference type="GO" id="GO:0004400">
    <property type="term" value="F:histidinol-phosphate transaminase activity"/>
    <property type="evidence" value="ECO:0007669"/>
    <property type="project" value="UniProtKB-UniRule"/>
</dbReference>
<dbReference type="Proteomes" id="UP000031563">
    <property type="component" value="Unassembled WGS sequence"/>
</dbReference>
<feature type="domain" description="Aminotransferase class I/classII large" evidence="8">
    <location>
        <begin position="32"/>
        <end position="356"/>
    </location>
</feature>
<gene>
    <name evidence="7" type="primary">hisC</name>
    <name evidence="9" type="ORF">QY95_02751</name>
</gene>
<evidence type="ECO:0000256" key="7">
    <source>
        <dbReference type="HAMAP-Rule" id="MF_01023"/>
    </source>
</evidence>
<dbReference type="InterPro" id="IPR004839">
    <property type="entry name" value="Aminotransferase_I/II_large"/>
</dbReference>
<evidence type="ECO:0000313" key="9">
    <source>
        <dbReference type="EMBL" id="KKB37641.1"/>
    </source>
</evidence>
<evidence type="ECO:0000256" key="2">
    <source>
        <dbReference type="ARBA" id="ARBA00011738"/>
    </source>
</evidence>
<dbReference type="HAMAP" id="MF_01023">
    <property type="entry name" value="HisC_aminotrans_2"/>
    <property type="match status" value="1"/>
</dbReference>
<keyword evidence="6 7" id="KW-0368">Histidine biosynthesis</keyword>
<dbReference type="GO" id="GO:0030170">
    <property type="term" value="F:pyridoxal phosphate binding"/>
    <property type="evidence" value="ECO:0007669"/>
    <property type="project" value="InterPro"/>
</dbReference>
<comment type="similarity">
    <text evidence="7">Belongs to the class-II pyridoxal-phosphate-dependent aminotransferase family. Histidinol-phosphate aminotransferase subfamily.</text>
</comment>
<name>A0A0F5HWI6_BACTR</name>
<sequence>MRMKWKQQINGLKAYQPGRSIEEVKKAYGLEKVVKLASNENPFGSSNQAKEWVRSYDASFAIYPDGYTTELRLALSETIGVKEKQLIFGNGSDELILMISRALLEPGKNTVMAAPTFPQYRHNARVEGAEIREIPLIDGAHDLDGMLRQIDENTAVVWLCSPNNPTGIYISNDELTAFLDKVPEDVLVVLDEAYYEYVTADDYYDSVKIVEQYKNVLALRTFSKIYGLASFRVGYGFGSEELIRMLDPVREPFNVNTLGSGAALAALADQEFIDTCREENEKGREQFYQFCKEENLNYYPSQGNFVLIYFPCDSDEVFEYLMKNGYIIRSGNALGCPGAVRVTVGSKEQNEGVIQAMKQFLVEKAIRQ</sequence>
<evidence type="ECO:0000313" key="10">
    <source>
        <dbReference type="Proteomes" id="UP000031563"/>
    </source>
</evidence>
<dbReference type="PANTHER" id="PTHR43643">
    <property type="entry name" value="HISTIDINOL-PHOSPHATE AMINOTRANSFERASE 2"/>
    <property type="match status" value="1"/>
</dbReference>
<organism evidence="9 10">
    <name type="scientific">Bacillus thermotolerans</name>
    <name type="common">Quasibacillus thermotolerans</name>
    <dbReference type="NCBI Taxonomy" id="1221996"/>
    <lineage>
        <taxon>Bacteria</taxon>
        <taxon>Bacillati</taxon>
        <taxon>Bacillota</taxon>
        <taxon>Bacilli</taxon>
        <taxon>Bacillales</taxon>
        <taxon>Bacillaceae</taxon>
        <taxon>Bacillus</taxon>
    </lineage>
</organism>
<evidence type="ECO:0000256" key="6">
    <source>
        <dbReference type="ARBA" id="ARBA00023102"/>
    </source>
</evidence>
<dbReference type="InterPro" id="IPR015421">
    <property type="entry name" value="PyrdxlP-dep_Trfase_major"/>
</dbReference>
<dbReference type="InterPro" id="IPR015424">
    <property type="entry name" value="PyrdxlP-dep_Trfase"/>
</dbReference>
<keyword evidence="7" id="KW-0028">Amino-acid biosynthesis</keyword>
<dbReference type="STRING" id="1221996.QY95_02751"/>
<comment type="catalytic activity">
    <reaction evidence="7">
        <text>L-histidinol phosphate + 2-oxoglutarate = 3-(imidazol-4-yl)-2-oxopropyl phosphate + L-glutamate</text>
        <dbReference type="Rhea" id="RHEA:23744"/>
        <dbReference type="ChEBI" id="CHEBI:16810"/>
        <dbReference type="ChEBI" id="CHEBI:29985"/>
        <dbReference type="ChEBI" id="CHEBI:57766"/>
        <dbReference type="ChEBI" id="CHEBI:57980"/>
        <dbReference type="EC" id="2.6.1.9"/>
    </reaction>
</comment>
<dbReference type="InterPro" id="IPR005861">
    <property type="entry name" value="HisP_aminotrans"/>
</dbReference>
<dbReference type="EMBL" id="JWIR02000051">
    <property type="protein sequence ID" value="KKB37641.1"/>
    <property type="molecule type" value="Genomic_DNA"/>
</dbReference>
<accession>A0A0F5HWI6</accession>
<evidence type="ECO:0000256" key="1">
    <source>
        <dbReference type="ARBA" id="ARBA00001933"/>
    </source>
</evidence>
<dbReference type="CDD" id="cd00609">
    <property type="entry name" value="AAT_like"/>
    <property type="match status" value="1"/>
</dbReference>
<dbReference type="NCBIfam" id="TIGR01141">
    <property type="entry name" value="hisC"/>
    <property type="match status" value="1"/>
</dbReference>
<keyword evidence="4 7" id="KW-0808">Transferase</keyword>
<dbReference type="AlphaFoldDB" id="A0A0F5HWI6"/>
<comment type="caution">
    <text evidence="9">The sequence shown here is derived from an EMBL/GenBank/DDBJ whole genome shotgun (WGS) entry which is preliminary data.</text>
</comment>
<dbReference type="Pfam" id="PF00155">
    <property type="entry name" value="Aminotran_1_2"/>
    <property type="match status" value="1"/>
</dbReference>